<dbReference type="SUPFAM" id="SSF81901">
    <property type="entry name" value="HCP-like"/>
    <property type="match status" value="1"/>
</dbReference>
<evidence type="ECO:0000256" key="5">
    <source>
        <dbReference type="ARBA" id="ARBA00022837"/>
    </source>
</evidence>
<gene>
    <name evidence="8" type="ORF">MEQU1_001192</name>
</gene>
<feature type="compositionally biased region" description="Low complexity" evidence="6">
    <location>
        <begin position="266"/>
        <end position="277"/>
    </location>
</feature>
<comment type="similarity">
    <text evidence="1">Belongs to the calmodulin family.</text>
</comment>
<evidence type="ECO:0000256" key="6">
    <source>
        <dbReference type="SAM" id="MobiDB-lite"/>
    </source>
</evidence>
<protein>
    <recommendedName>
        <fullName evidence="2">Calmodulin</fullName>
    </recommendedName>
</protein>
<dbReference type="InterPro" id="IPR011990">
    <property type="entry name" value="TPR-like_helical_dom_sf"/>
</dbReference>
<feature type="domain" description="EF-hand" evidence="7">
    <location>
        <begin position="1086"/>
        <end position="1121"/>
    </location>
</feature>
<dbReference type="SMART" id="SM00671">
    <property type="entry name" value="SEL1"/>
    <property type="match status" value="7"/>
</dbReference>
<evidence type="ECO:0000256" key="1">
    <source>
        <dbReference type="ARBA" id="ARBA00009763"/>
    </source>
</evidence>
<evidence type="ECO:0000313" key="8">
    <source>
        <dbReference type="EMBL" id="WFD22520.1"/>
    </source>
</evidence>
<organism evidence="8 9">
    <name type="scientific">Malassezia equina</name>
    <dbReference type="NCBI Taxonomy" id="1381935"/>
    <lineage>
        <taxon>Eukaryota</taxon>
        <taxon>Fungi</taxon>
        <taxon>Dikarya</taxon>
        <taxon>Basidiomycota</taxon>
        <taxon>Ustilaginomycotina</taxon>
        <taxon>Malasseziomycetes</taxon>
        <taxon>Malasseziales</taxon>
        <taxon>Malasseziaceae</taxon>
        <taxon>Malassezia</taxon>
    </lineage>
</organism>
<sequence>MTEAPPAQAPEGALGTLPALVLTPADHVDGPAQACEVPTTPVLLQSAPVTPFVPDIERWTPAPESPRRRPTHRPKTHSRDHSVSSIQSVAPLPPLPHPATASLEAQTKLQKVSRQQVKSRAWRKWTGLEAMGSAHSHVSQLPSRLWVGGQPSAPTAPIRASVDVDTGCGKRVQSIGIVHANPSSENVSSVSTREGSTTTSSPRAAATPGPSASTPNLGVTSPSTLPSLLLEARRSLVPEDSVSQRGSLTDEQLRQAVSAMLETDSSSRSPSESPMPSQVAGAGPSRLELPPAMPGPTDTARGEGTVALSPRPERAWVPSQLFDMAWEEPTEGSESSDNPDTDASMPEILEYMQKLCLAHGDPLTNKEMRAKMRQARKWPADLRDEAVSRPDTSTRALHLHRSRLTDDTSSHVSSKPRTPSPPPENVSVGAKLRSKLATPARSEMSEARSVPATPSRDTGTRPRVWRRRKRRAWNEAVAWSDVGDDDDDDDDDRLPSSSEPRVIVSPLPRDAEPELVYDMLHENQRGIVLFGVSKRFSSNVLFFTDPAPWTDAHGVNTALNTSTYQLPDSSWEWVHSTWMVDMTGDTDEDGWQYSGSFTGLQFWRRPITVASKPGFKRWWQQLHMFAHAHDLSQQAKKQVKEAERADEGLEAMMRTIRSRSLKWSGVPSMFTFVRRRRWVRLRRRVALVRLSDGVTLMTADGSTSVRPRKEVLDATVPVTEPQEEYGMPNNDLLLAKQRLHRLLPFFLIPPNQVNELLPPGSPPIYELEAWRRHFRLILEQETCLQNPFFALGWIHRWLARPDLSELTRELREQERAYQKAYKTSPKDLPSVRTDLPAASELSPAAGRAAFPPVHMFTQHERTQPYSLADSLLLSAGAPSEVLPSMVRQAVVEHNFEMASLLMRLCSIDRLRVDLWLVWLGIHPWDELPAGCESDVGGPLSMLQHEWHRHREVVHRMQALGHTPAMFSPLVERILRKRIHDYTRSHAILLDVWDMIVAHHASLRVAMAEHLSEEQIAEFKEAFSLFDKDGDGSITTKELGTVMRSLGQNPTEAELQDMVNEIDADGDGTIDFPEFLTMMARKMKDTDSEEEIKEAFRVFDKDGNGFISAAELRHVYVRQYLTASMTNLGEKLSDQEVEEMIREADTDGDGQINYDEFVRVRMYMVAQTTEYMPGIPLHTPPFSPGPPMSPGPTSPRASSLFDMGSLSPVSARSPSPQVQGVASTRSGWRMSRDSLSPAGPYTRTSVEELRRRLATDTADPDQQFSRALHLIDASKRLEDTHEAPKQARKYRESLLHEGLRVIKKLATTPAGPGQPPFAEAQFYLANCYGNGCNGVSIDHDKSYHLYVQASKQNHAAATFRTAVCNEVGAGTKRNYELAMRFYRKSASLSDTAGMYKLGLILLHGLLDQPANPREAVVWLRRAASQADEDHPHALYELATHYENPSGKIVPYDEVMARDLYTQAAQLGHAPSQCKLGDAFANGTLACPMDPRSSLSWYTMAANKGMGEAELALSGWFLTGAEGVLPQSDTEAYQWARRAAAKGIANAEYAIGHYTEVGIGTQVDLDEAKRWYSKAAAQQHARAIQRLQDWKTYHSRPSSGAEKECVIM</sequence>
<feature type="compositionally biased region" description="Polar residues" evidence="6">
    <location>
        <begin position="1206"/>
        <end position="1225"/>
    </location>
</feature>
<dbReference type="SUPFAM" id="SSF47473">
    <property type="entry name" value="EF-hand"/>
    <property type="match status" value="1"/>
</dbReference>
<dbReference type="EMBL" id="CP119901">
    <property type="protein sequence ID" value="WFD22520.1"/>
    <property type="molecule type" value="Genomic_DNA"/>
</dbReference>
<feature type="region of interest" description="Disordered" evidence="6">
    <location>
        <begin position="480"/>
        <end position="504"/>
    </location>
</feature>
<dbReference type="PROSITE" id="PS00018">
    <property type="entry name" value="EF_HAND_1"/>
    <property type="match status" value="4"/>
</dbReference>
<dbReference type="SMART" id="SM00054">
    <property type="entry name" value="EFh"/>
    <property type="match status" value="4"/>
</dbReference>
<feature type="domain" description="EF-hand" evidence="7">
    <location>
        <begin position="1131"/>
        <end position="1166"/>
    </location>
</feature>
<dbReference type="Gene3D" id="1.10.238.10">
    <property type="entry name" value="EF-hand"/>
    <property type="match status" value="2"/>
</dbReference>
<dbReference type="CDD" id="cd00051">
    <property type="entry name" value="EFh"/>
    <property type="match status" value="2"/>
</dbReference>
<dbReference type="InterPro" id="IPR002048">
    <property type="entry name" value="EF_hand_dom"/>
</dbReference>
<feature type="region of interest" description="Disordered" evidence="6">
    <location>
        <begin position="54"/>
        <end position="101"/>
    </location>
</feature>
<dbReference type="GO" id="GO:0005509">
    <property type="term" value="F:calcium ion binding"/>
    <property type="evidence" value="ECO:0007669"/>
    <property type="project" value="InterPro"/>
</dbReference>
<name>A0AAF0EDF3_9BASI</name>
<feature type="compositionally biased region" description="Polar residues" evidence="6">
    <location>
        <begin position="181"/>
        <end position="195"/>
    </location>
</feature>
<evidence type="ECO:0000256" key="4">
    <source>
        <dbReference type="ARBA" id="ARBA00022737"/>
    </source>
</evidence>
<feature type="region of interest" description="Disordered" evidence="6">
    <location>
        <begin position="374"/>
        <end position="463"/>
    </location>
</feature>
<feature type="region of interest" description="Disordered" evidence="6">
    <location>
        <begin position="175"/>
        <end position="223"/>
    </location>
</feature>
<dbReference type="Pfam" id="PF13499">
    <property type="entry name" value="EF-hand_7"/>
    <property type="match status" value="2"/>
</dbReference>
<feature type="compositionally biased region" description="Pro residues" evidence="6">
    <location>
        <begin position="1181"/>
        <end position="1192"/>
    </location>
</feature>
<dbReference type="Proteomes" id="UP001214415">
    <property type="component" value="Chromosome 2"/>
</dbReference>
<dbReference type="FunFam" id="1.10.238.10:FF:000006">
    <property type="entry name" value="Calmodulin 1"/>
    <property type="match status" value="1"/>
</dbReference>
<evidence type="ECO:0000256" key="3">
    <source>
        <dbReference type="ARBA" id="ARBA00022723"/>
    </source>
</evidence>
<dbReference type="PANTHER" id="PTHR46430:SF3">
    <property type="entry name" value="ACTIVATOR OF C KINASE PROTEIN 1"/>
    <property type="match status" value="1"/>
</dbReference>
<feature type="compositionally biased region" description="Acidic residues" evidence="6">
    <location>
        <begin position="482"/>
        <end position="492"/>
    </location>
</feature>
<feature type="compositionally biased region" description="Low complexity" evidence="6">
    <location>
        <begin position="196"/>
        <end position="223"/>
    </location>
</feature>
<keyword evidence="5" id="KW-0106">Calcium</keyword>
<dbReference type="InterPro" id="IPR011992">
    <property type="entry name" value="EF-hand-dom_pair"/>
</dbReference>
<dbReference type="InterPro" id="IPR051726">
    <property type="entry name" value="Chitin_Synth_Reg"/>
</dbReference>
<keyword evidence="4" id="KW-0677">Repeat</keyword>
<feature type="domain" description="EF-hand" evidence="7">
    <location>
        <begin position="1013"/>
        <end position="1048"/>
    </location>
</feature>
<evidence type="ECO:0000259" key="7">
    <source>
        <dbReference type="PROSITE" id="PS50222"/>
    </source>
</evidence>
<feature type="compositionally biased region" description="Basic and acidic residues" evidence="6">
    <location>
        <begin position="378"/>
        <end position="388"/>
    </location>
</feature>
<keyword evidence="9" id="KW-1185">Reference proteome</keyword>
<accession>A0AAF0EDF3</accession>
<dbReference type="InterPro" id="IPR018247">
    <property type="entry name" value="EF_Hand_1_Ca_BS"/>
</dbReference>
<dbReference type="GO" id="GO:0005737">
    <property type="term" value="C:cytoplasm"/>
    <property type="evidence" value="ECO:0007669"/>
    <property type="project" value="UniProtKB-ARBA"/>
</dbReference>
<keyword evidence="3" id="KW-0479">Metal-binding</keyword>
<dbReference type="InterPro" id="IPR006597">
    <property type="entry name" value="Sel1-like"/>
</dbReference>
<evidence type="ECO:0000313" key="9">
    <source>
        <dbReference type="Proteomes" id="UP001214415"/>
    </source>
</evidence>
<dbReference type="Pfam" id="PF08238">
    <property type="entry name" value="Sel1"/>
    <property type="match status" value="7"/>
</dbReference>
<proteinExistence type="inferred from homology"/>
<feature type="domain" description="EF-hand" evidence="7">
    <location>
        <begin position="1049"/>
        <end position="1084"/>
    </location>
</feature>
<evidence type="ECO:0000256" key="2">
    <source>
        <dbReference type="ARBA" id="ARBA00020786"/>
    </source>
</evidence>
<feature type="region of interest" description="Disordered" evidence="6">
    <location>
        <begin position="1181"/>
        <end position="1242"/>
    </location>
</feature>
<dbReference type="Gene3D" id="1.25.40.10">
    <property type="entry name" value="Tetratricopeptide repeat domain"/>
    <property type="match status" value="2"/>
</dbReference>
<dbReference type="PANTHER" id="PTHR46430">
    <property type="entry name" value="PROTEIN SKT5-RELATED"/>
    <property type="match status" value="1"/>
</dbReference>
<dbReference type="FunFam" id="1.10.238.10:FF:000034">
    <property type="entry name" value="Calmodulin"/>
    <property type="match status" value="1"/>
</dbReference>
<reference evidence="8" key="1">
    <citation type="submission" date="2023-03" db="EMBL/GenBank/DDBJ databases">
        <title>Mating type loci evolution in Malassezia.</title>
        <authorList>
            <person name="Coelho M.A."/>
        </authorList>
    </citation>
    <scope>NUCLEOTIDE SEQUENCE</scope>
    <source>
        <strain evidence="8">CBS 12830</strain>
    </source>
</reference>
<dbReference type="PROSITE" id="PS50222">
    <property type="entry name" value="EF_HAND_2"/>
    <property type="match status" value="4"/>
</dbReference>
<feature type="region of interest" description="Disordered" evidence="6">
    <location>
        <begin position="259"/>
        <end position="314"/>
    </location>
</feature>